<comment type="caution">
    <text evidence="2">The sequence shown here is derived from an EMBL/GenBank/DDBJ whole genome shotgun (WGS) entry which is preliminary data.</text>
</comment>
<proteinExistence type="predicted"/>
<dbReference type="Proteomes" id="UP000324091">
    <property type="component" value="Chromosome 3"/>
</dbReference>
<keyword evidence="3" id="KW-1185">Reference proteome</keyword>
<evidence type="ECO:0000313" key="3">
    <source>
        <dbReference type="Proteomes" id="UP000324091"/>
    </source>
</evidence>
<reference evidence="2 3" key="1">
    <citation type="submission" date="2019-04" db="EMBL/GenBank/DDBJ databases">
        <title>Chromosome genome assembly for Takifugu flavidus.</title>
        <authorList>
            <person name="Xiao S."/>
        </authorList>
    </citation>
    <scope>NUCLEOTIDE SEQUENCE [LARGE SCALE GENOMIC DNA]</scope>
    <source>
        <strain evidence="2">HTHZ2018</strain>
        <tissue evidence="2">Muscle</tissue>
    </source>
</reference>
<evidence type="ECO:0000256" key="1">
    <source>
        <dbReference type="SAM" id="MobiDB-lite"/>
    </source>
</evidence>
<protein>
    <submittedName>
        <fullName evidence="2">Uncharacterized protein</fullName>
    </submittedName>
</protein>
<sequence>MDFLESGKPDVGGGFLMSQPDVADPCHSTEKSVDVGIHLCQVNPLGASLSRPPQPAVTPRTFGSRPRFMTQTAESPLHTYEKGQAPKRMKDDDGL</sequence>
<dbReference type="EMBL" id="RHFK02000016">
    <property type="protein sequence ID" value="TWW64098.1"/>
    <property type="molecule type" value="Genomic_DNA"/>
</dbReference>
<accession>A0A5C6NB49</accession>
<evidence type="ECO:0000313" key="2">
    <source>
        <dbReference type="EMBL" id="TWW64098.1"/>
    </source>
</evidence>
<gene>
    <name evidence="2" type="ORF">D4764_03G0011060</name>
</gene>
<feature type="region of interest" description="Disordered" evidence="1">
    <location>
        <begin position="45"/>
        <end position="95"/>
    </location>
</feature>
<dbReference type="AlphaFoldDB" id="A0A5C6NB49"/>
<organism evidence="2 3">
    <name type="scientific">Takifugu flavidus</name>
    <name type="common">sansaifugu</name>
    <dbReference type="NCBI Taxonomy" id="433684"/>
    <lineage>
        <taxon>Eukaryota</taxon>
        <taxon>Metazoa</taxon>
        <taxon>Chordata</taxon>
        <taxon>Craniata</taxon>
        <taxon>Vertebrata</taxon>
        <taxon>Euteleostomi</taxon>
        <taxon>Actinopterygii</taxon>
        <taxon>Neopterygii</taxon>
        <taxon>Teleostei</taxon>
        <taxon>Neoteleostei</taxon>
        <taxon>Acanthomorphata</taxon>
        <taxon>Eupercaria</taxon>
        <taxon>Tetraodontiformes</taxon>
        <taxon>Tetradontoidea</taxon>
        <taxon>Tetraodontidae</taxon>
        <taxon>Takifugu</taxon>
    </lineage>
</organism>
<name>A0A5C6NB49_9TELE</name>